<dbReference type="InterPro" id="IPR008271">
    <property type="entry name" value="Ser/Thr_kinase_AS"/>
</dbReference>
<dbReference type="Gene3D" id="1.10.510.10">
    <property type="entry name" value="Transferase(Phosphotransferase) domain 1"/>
    <property type="match status" value="1"/>
</dbReference>
<sequence>MIVCCGCCMLYGVGVSLLILCFANYFLLGYFHRDLKPENLLCGGPDNVKLADFGLAREIRSKPPFTDYVSTRWFVYCSVPFSLGSYDT</sequence>
<keyword evidence="3" id="KW-1133">Transmembrane helix</keyword>
<gene>
    <name evidence="5" type="ORF">EB796_009098</name>
</gene>
<dbReference type="GO" id="GO:0004672">
    <property type="term" value="F:protein kinase activity"/>
    <property type="evidence" value="ECO:0007669"/>
    <property type="project" value="InterPro"/>
</dbReference>
<comment type="caution">
    <text evidence="5">The sequence shown here is derived from an EMBL/GenBank/DDBJ whole genome shotgun (WGS) entry which is preliminary data.</text>
</comment>
<dbReference type="SUPFAM" id="SSF56112">
    <property type="entry name" value="Protein kinase-like (PK-like)"/>
    <property type="match status" value="1"/>
</dbReference>
<dbReference type="InterPro" id="IPR000719">
    <property type="entry name" value="Prot_kinase_dom"/>
</dbReference>
<accession>A0A7J7K2Q8</accession>
<dbReference type="EMBL" id="VXIV02001497">
    <property type="protein sequence ID" value="KAF6032497.1"/>
    <property type="molecule type" value="Genomic_DNA"/>
</dbReference>
<dbReference type="Pfam" id="PF00069">
    <property type="entry name" value="Pkinase"/>
    <property type="match status" value="1"/>
</dbReference>
<dbReference type="AlphaFoldDB" id="A0A7J7K2Q8"/>
<proteinExistence type="predicted"/>
<keyword evidence="3" id="KW-0812">Transmembrane</keyword>
<keyword evidence="6" id="KW-1185">Reference proteome</keyword>
<name>A0A7J7K2Q8_BUGNE</name>
<dbReference type="Proteomes" id="UP000593567">
    <property type="component" value="Unassembled WGS sequence"/>
</dbReference>
<evidence type="ECO:0000256" key="1">
    <source>
        <dbReference type="ARBA" id="ARBA00022741"/>
    </source>
</evidence>
<feature type="domain" description="Protein kinase" evidence="4">
    <location>
        <begin position="1"/>
        <end position="88"/>
    </location>
</feature>
<evidence type="ECO:0000256" key="2">
    <source>
        <dbReference type="ARBA" id="ARBA00022840"/>
    </source>
</evidence>
<reference evidence="5" key="1">
    <citation type="submission" date="2020-06" db="EMBL/GenBank/DDBJ databases">
        <title>Draft genome of Bugula neritina, a colonial animal packing powerful symbionts and potential medicines.</title>
        <authorList>
            <person name="Rayko M."/>
        </authorList>
    </citation>
    <scope>NUCLEOTIDE SEQUENCE [LARGE SCALE GENOMIC DNA]</scope>
    <source>
        <strain evidence="5">Kwan_BN1</strain>
    </source>
</reference>
<evidence type="ECO:0000259" key="4">
    <source>
        <dbReference type="PROSITE" id="PS50011"/>
    </source>
</evidence>
<evidence type="ECO:0000313" key="6">
    <source>
        <dbReference type="Proteomes" id="UP000593567"/>
    </source>
</evidence>
<dbReference type="InterPro" id="IPR050117">
    <property type="entry name" value="MAPK"/>
</dbReference>
<keyword evidence="3" id="KW-0472">Membrane</keyword>
<dbReference type="PROSITE" id="PS00108">
    <property type="entry name" value="PROTEIN_KINASE_ST"/>
    <property type="match status" value="1"/>
</dbReference>
<evidence type="ECO:0000313" key="5">
    <source>
        <dbReference type="EMBL" id="KAF6032497.1"/>
    </source>
</evidence>
<keyword evidence="2" id="KW-0067">ATP-binding</keyword>
<protein>
    <recommendedName>
        <fullName evidence="4">Protein kinase domain-containing protein</fullName>
    </recommendedName>
</protein>
<feature type="transmembrane region" description="Helical" evidence="3">
    <location>
        <begin position="7"/>
        <end position="31"/>
    </location>
</feature>
<evidence type="ECO:0000256" key="3">
    <source>
        <dbReference type="SAM" id="Phobius"/>
    </source>
</evidence>
<organism evidence="5 6">
    <name type="scientific">Bugula neritina</name>
    <name type="common">Brown bryozoan</name>
    <name type="synonym">Sertularia neritina</name>
    <dbReference type="NCBI Taxonomy" id="10212"/>
    <lineage>
        <taxon>Eukaryota</taxon>
        <taxon>Metazoa</taxon>
        <taxon>Spiralia</taxon>
        <taxon>Lophotrochozoa</taxon>
        <taxon>Bryozoa</taxon>
        <taxon>Gymnolaemata</taxon>
        <taxon>Cheilostomatida</taxon>
        <taxon>Flustrina</taxon>
        <taxon>Buguloidea</taxon>
        <taxon>Bugulidae</taxon>
        <taxon>Bugula</taxon>
    </lineage>
</organism>
<dbReference type="InterPro" id="IPR011009">
    <property type="entry name" value="Kinase-like_dom_sf"/>
</dbReference>
<dbReference type="PANTHER" id="PTHR24055">
    <property type="entry name" value="MITOGEN-ACTIVATED PROTEIN KINASE"/>
    <property type="match status" value="1"/>
</dbReference>
<dbReference type="GO" id="GO:0005524">
    <property type="term" value="F:ATP binding"/>
    <property type="evidence" value="ECO:0007669"/>
    <property type="project" value="UniProtKB-KW"/>
</dbReference>
<dbReference type="PROSITE" id="PS50011">
    <property type="entry name" value="PROTEIN_KINASE_DOM"/>
    <property type="match status" value="1"/>
</dbReference>
<keyword evidence="1" id="KW-0547">Nucleotide-binding</keyword>
<dbReference type="OrthoDB" id="2158884at2759"/>